<feature type="compositionally biased region" description="Polar residues" evidence="1">
    <location>
        <begin position="212"/>
        <end position="229"/>
    </location>
</feature>
<dbReference type="RefSeq" id="WP_166053674.1">
    <property type="nucleotide sequence ID" value="NZ_JAAMPJ010000014.1"/>
</dbReference>
<feature type="signal peptide" evidence="2">
    <location>
        <begin position="1"/>
        <end position="21"/>
    </location>
</feature>
<keyword evidence="5" id="KW-1185">Reference proteome</keyword>
<comment type="caution">
    <text evidence="4">The sequence shown here is derived from an EMBL/GenBank/DDBJ whole genome shotgun (WGS) entry which is preliminary data.</text>
</comment>
<dbReference type="Pfam" id="PF12671">
    <property type="entry name" value="Amidase_6"/>
    <property type="match status" value="1"/>
</dbReference>
<dbReference type="InterPro" id="IPR024301">
    <property type="entry name" value="Amidase_6"/>
</dbReference>
<proteinExistence type="predicted"/>
<feature type="domain" description="Putative amidase" evidence="3">
    <location>
        <begin position="259"/>
        <end position="416"/>
    </location>
</feature>
<organism evidence="4 5">
    <name type="scientific">Lentzea alba</name>
    <dbReference type="NCBI Taxonomy" id="2714351"/>
    <lineage>
        <taxon>Bacteria</taxon>
        <taxon>Bacillati</taxon>
        <taxon>Actinomycetota</taxon>
        <taxon>Actinomycetes</taxon>
        <taxon>Pseudonocardiales</taxon>
        <taxon>Pseudonocardiaceae</taxon>
        <taxon>Lentzea</taxon>
    </lineage>
</organism>
<feature type="region of interest" description="Disordered" evidence="1">
    <location>
        <begin position="206"/>
        <end position="239"/>
    </location>
</feature>
<accession>A0A7C9W7F5</accession>
<feature type="chain" id="PRO_5028962365" description="Putative amidase domain-containing protein" evidence="2">
    <location>
        <begin position="22"/>
        <end position="426"/>
    </location>
</feature>
<dbReference type="EMBL" id="JAAMPJ010000014">
    <property type="protein sequence ID" value="NGY64859.1"/>
    <property type="molecule type" value="Genomic_DNA"/>
</dbReference>
<sequence length="426" mass="46344">MSLLLAVASLVAVSVSGTAQAVPDNPSPEHLASLARDLLLVENAAVLADSDRARATAGIRPALTGAAVDKAAARLALSQDRAVARDAAGARVSTVTTEVKVESVEGGGTSRTAVLVERSGHPVDGARDGATTGTSRHRVSYQWLGGSWAISDIVALDAASEFSEGRMRAALAVPDDQRRAKIRERVSAVRDGIQANLPALKAADAAKMANKQVTTPDARQPGQGKQTPEPSGLGRPATRPFAGVATEQVGAQGGEGRPYNYQYMVDMAWYYAEDNDVPYVRDTNDCTTFISWVLWNGRYEERGSEALIDAVFNYDDYDVWYYRCNDCSPRKTYTWGGARNWSIYEYNYGGRVTFLQYLDDLLLSDVFQMDFNGYGDPPNIPDHTAMVTGRGSDGWPLLSYHTEDRRDKALWELIGSEDGPFWAART</sequence>
<evidence type="ECO:0000259" key="3">
    <source>
        <dbReference type="Pfam" id="PF12671"/>
    </source>
</evidence>
<evidence type="ECO:0000256" key="1">
    <source>
        <dbReference type="SAM" id="MobiDB-lite"/>
    </source>
</evidence>
<protein>
    <recommendedName>
        <fullName evidence="3">Putative amidase domain-containing protein</fullName>
    </recommendedName>
</protein>
<dbReference type="AlphaFoldDB" id="A0A7C9W7F5"/>
<reference evidence="4 5" key="1">
    <citation type="submission" date="2020-03" db="EMBL/GenBank/DDBJ databases">
        <title>Isolation and identification of active actinomycetes.</title>
        <authorList>
            <person name="Sun X."/>
        </authorList>
    </citation>
    <scope>NUCLEOTIDE SEQUENCE [LARGE SCALE GENOMIC DNA]</scope>
    <source>
        <strain evidence="4 5">NEAU-D13</strain>
    </source>
</reference>
<gene>
    <name evidence="4" type="ORF">G7043_38690</name>
</gene>
<evidence type="ECO:0000256" key="2">
    <source>
        <dbReference type="SAM" id="SignalP"/>
    </source>
</evidence>
<evidence type="ECO:0000313" key="4">
    <source>
        <dbReference type="EMBL" id="NGY64859.1"/>
    </source>
</evidence>
<name>A0A7C9W7F5_9PSEU</name>
<evidence type="ECO:0000313" key="5">
    <source>
        <dbReference type="Proteomes" id="UP000481360"/>
    </source>
</evidence>
<dbReference type="Proteomes" id="UP000481360">
    <property type="component" value="Unassembled WGS sequence"/>
</dbReference>
<keyword evidence="2" id="KW-0732">Signal</keyword>